<sequence>MACVTIAELVERMAALSLQSYDITTDCVPVPLDENVHSGSSHKNEDIEIPDYPDTIRNEVANFVQLDATRFFAQTWEATFIAWMALLSITQIAPCGPLTVQGLAAAVRALDGVISGREEPYLPPRFGYLQLFHFLESLRSRIERDKKRGFIQAESHRTNAALAYELYRNAQGIPTTTSHLRRLRLLGSRWKDAVRSSPFLLLAFSKTAESFAKYPSFRKLFLMALDDVPDKLKNICGELSSIAERAAASNSESNSEQNSWEQRGNAAWKGSVEVQRTQATWMERWIGGVDVSLQGSVFSLKEGQMNTGASLQENSEGSARCQAAWKVSVESTGQTATIATEAAEKPRYHSSHSNALTLTVIHQPPMDIPTTLLASGRSLRNEEALCDDEIDWGEELPDEETLPNEETPPDEEIDWDEEILDEEALPNDETLPNGEALCNGEALTNEEMCFLKRTICDEPWLLYQTDKSQIHTFWDNIKIDTSMARDSCLADAYQAIQVLDEIISDKSLVYWKHRLAYVQLQKLLASLDMTILREKRNGHIDGRRGYGNKTVKYEILSKALEGRSSAKAIRLHVRRSRRWSLIIGGSMLLAVAYSGKAETYVTEHTDHADLSEQSRDGVPLSQSGRLSCICVTGPGRCPLRPSFCICNTVTGCILKETRPDDLFCRDSQR</sequence>
<accession>A0A166WFR3</accession>
<gene>
    <name evidence="2" type="ORF">ISF_10004</name>
</gene>
<keyword evidence="3" id="KW-1185">Reference proteome</keyword>
<dbReference type="OrthoDB" id="5132307at2759"/>
<feature type="compositionally biased region" description="Low complexity" evidence="1">
    <location>
        <begin position="247"/>
        <end position="261"/>
    </location>
</feature>
<proteinExistence type="predicted"/>
<dbReference type="RefSeq" id="XP_018699210.1">
    <property type="nucleotide sequence ID" value="XM_018853602.1"/>
</dbReference>
<protein>
    <submittedName>
        <fullName evidence="2">Uncharacterized protein</fullName>
    </submittedName>
</protein>
<name>A0A166WFR3_CORFA</name>
<dbReference type="EMBL" id="AZHB01000134">
    <property type="protein sequence ID" value="OAA34681.1"/>
    <property type="molecule type" value="Genomic_DNA"/>
</dbReference>
<comment type="caution">
    <text evidence="2">The sequence shown here is derived from an EMBL/GenBank/DDBJ whole genome shotgun (WGS) entry which is preliminary data.</text>
</comment>
<dbReference type="STRING" id="1081104.A0A166WFR3"/>
<reference evidence="2 3" key="1">
    <citation type="journal article" date="2016" name="Genome Biol. Evol.">
        <title>Divergent and convergent evolution of fungal pathogenicity.</title>
        <authorList>
            <person name="Shang Y."/>
            <person name="Xiao G."/>
            <person name="Zheng P."/>
            <person name="Cen K."/>
            <person name="Zhan S."/>
            <person name="Wang C."/>
        </authorList>
    </citation>
    <scope>NUCLEOTIDE SEQUENCE [LARGE SCALE GENOMIC DNA]</scope>
    <source>
        <strain evidence="2 3">ARSEF 2679</strain>
    </source>
</reference>
<feature type="region of interest" description="Disordered" evidence="1">
    <location>
        <begin position="247"/>
        <end position="268"/>
    </location>
</feature>
<evidence type="ECO:0000313" key="2">
    <source>
        <dbReference type="EMBL" id="OAA34681.1"/>
    </source>
</evidence>
<evidence type="ECO:0000313" key="3">
    <source>
        <dbReference type="Proteomes" id="UP000076744"/>
    </source>
</evidence>
<evidence type="ECO:0000256" key="1">
    <source>
        <dbReference type="SAM" id="MobiDB-lite"/>
    </source>
</evidence>
<organism evidence="2 3">
    <name type="scientific">Cordyceps fumosorosea (strain ARSEF 2679)</name>
    <name type="common">Isaria fumosorosea</name>
    <dbReference type="NCBI Taxonomy" id="1081104"/>
    <lineage>
        <taxon>Eukaryota</taxon>
        <taxon>Fungi</taxon>
        <taxon>Dikarya</taxon>
        <taxon>Ascomycota</taxon>
        <taxon>Pezizomycotina</taxon>
        <taxon>Sordariomycetes</taxon>
        <taxon>Hypocreomycetidae</taxon>
        <taxon>Hypocreales</taxon>
        <taxon>Cordycipitaceae</taxon>
        <taxon>Cordyceps</taxon>
    </lineage>
</organism>
<dbReference type="Proteomes" id="UP000076744">
    <property type="component" value="Unassembled WGS sequence"/>
</dbReference>
<dbReference type="GeneID" id="30026296"/>
<dbReference type="AlphaFoldDB" id="A0A166WFR3"/>